<evidence type="ECO:0000313" key="11">
    <source>
        <dbReference type="EMBL" id="KAG2227110.1"/>
    </source>
</evidence>
<proteinExistence type="inferred from homology"/>
<evidence type="ECO:0000256" key="1">
    <source>
        <dbReference type="ARBA" id="ARBA00004123"/>
    </source>
</evidence>
<dbReference type="GO" id="GO:0006338">
    <property type="term" value="P:chromatin remodeling"/>
    <property type="evidence" value="ECO:0007669"/>
    <property type="project" value="InterPro"/>
</dbReference>
<gene>
    <name evidence="11" type="ORF">INT45_003840</name>
</gene>
<evidence type="ECO:0000256" key="6">
    <source>
        <dbReference type="ARBA" id="ARBA00023163"/>
    </source>
</evidence>
<dbReference type="Pfam" id="PF16282">
    <property type="entry name" value="SANT_DAMP1_like"/>
    <property type="match status" value="1"/>
</dbReference>
<evidence type="ECO:0000256" key="2">
    <source>
        <dbReference type="ARBA" id="ARBA00006918"/>
    </source>
</evidence>
<keyword evidence="4" id="KW-0156">Chromatin regulator</keyword>
<dbReference type="GO" id="GO:0035267">
    <property type="term" value="C:NuA4 histone acetyltransferase complex"/>
    <property type="evidence" value="ECO:0007669"/>
    <property type="project" value="InterPro"/>
</dbReference>
<comment type="similarity">
    <text evidence="2">Belongs to the SWC4 family.</text>
</comment>
<keyword evidence="6" id="KW-0804">Transcription</keyword>
<accession>A0A8H7SCP2</accession>
<dbReference type="Pfam" id="PF05499">
    <property type="entry name" value="DMAP1"/>
    <property type="match status" value="1"/>
</dbReference>
<comment type="subcellular location">
    <subcellularLocation>
        <location evidence="1">Nucleus</location>
    </subcellularLocation>
</comment>
<dbReference type="SMART" id="SM00717">
    <property type="entry name" value="SANT"/>
    <property type="match status" value="1"/>
</dbReference>
<keyword evidence="5" id="KW-0805">Transcription regulation</keyword>
<dbReference type="AlphaFoldDB" id="A0A8H7SCP2"/>
<dbReference type="PANTHER" id="PTHR12855">
    <property type="entry name" value="DNA METHYLTRANSFERASE 1-ASSOCIATED PROTEIN 1 FAMILY MEMBER"/>
    <property type="match status" value="1"/>
</dbReference>
<dbReference type="InterPro" id="IPR027109">
    <property type="entry name" value="Swc4/Dmap1"/>
</dbReference>
<name>A0A8H7SCP2_9FUNG</name>
<evidence type="ECO:0000313" key="12">
    <source>
        <dbReference type="Proteomes" id="UP000646827"/>
    </source>
</evidence>
<evidence type="ECO:0000256" key="7">
    <source>
        <dbReference type="ARBA" id="ARBA00023242"/>
    </source>
</evidence>
<dbReference type="OrthoDB" id="19740at2759"/>
<evidence type="ECO:0000256" key="4">
    <source>
        <dbReference type="ARBA" id="ARBA00022853"/>
    </source>
</evidence>
<feature type="domain" description="Myb-like" evidence="10">
    <location>
        <begin position="107"/>
        <end position="159"/>
    </location>
</feature>
<dbReference type="InterPro" id="IPR008468">
    <property type="entry name" value="DMAP1"/>
</dbReference>
<comment type="caution">
    <text evidence="11">The sequence shown here is derived from an EMBL/GenBank/DDBJ whole genome shotgun (WGS) entry which is preliminary data.</text>
</comment>
<dbReference type="EMBL" id="JAEPRB010000010">
    <property type="protein sequence ID" value="KAG2227110.1"/>
    <property type="molecule type" value="Genomic_DNA"/>
</dbReference>
<dbReference type="FunFam" id="1.10.10.60:FF:000087">
    <property type="entry name" value="DNA methyltransferase 1-associated protein 1"/>
    <property type="match status" value="1"/>
</dbReference>
<keyword evidence="7" id="KW-0539">Nucleus</keyword>
<evidence type="ECO:0000256" key="5">
    <source>
        <dbReference type="ARBA" id="ARBA00023015"/>
    </source>
</evidence>
<reference evidence="11 12" key="1">
    <citation type="submission" date="2020-12" db="EMBL/GenBank/DDBJ databases">
        <title>Metabolic potential, ecology and presence of endohyphal bacteria is reflected in genomic diversity of Mucoromycotina.</title>
        <authorList>
            <person name="Muszewska A."/>
            <person name="Okrasinska A."/>
            <person name="Steczkiewicz K."/>
            <person name="Drgas O."/>
            <person name="Orlowska M."/>
            <person name="Perlinska-Lenart U."/>
            <person name="Aleksandrzak-Piekarczyk T."/>
            <person name="Szatraj K."/>
            <person name="Zielenkiewicz U."/>
            <person name="Pilsyk S."/>
            <person name="Malc E."/>
            <person name="Mieczkowski P."/>
            <person name="Kruszewska J.S."/>
            <person name="Biernat P."/>
            <person name="Pawlowska J."/>
        </authorList>
    </citation>
    <scope>NUCLEOTIDE SEQUENCE [LARGE SCALE GENOMIC DNA]</scope>
    <source>
        <strain evidence="11 12">CBS 142.35</strain>
    </source>
</reference>
<evidence type="ECO:0000256" key="8">
    <source>
        <dbReference type="ARBA" id="ARBA00025264"/>
    </source>
</evidence>
<dbReference type="GO" id="GO:0000122">
    <property type="term" value="P:negative regulation of transcription by RNA polymerase II"/>
    <property type="evidence" value="ECO:0007669"/>
    <property type="project" value="TreeGrafter"/>
</dbReference>
<protein>
    <recommendedName>
        <fullName evidence="3">SWR1-complex protein 4</fullName>
    </recommendedName>
</protein>
<keyword evidence="12" id="KW-1185">Reference proteome</keyword>
<dbReference type="GO" id="GO:0003714">
    <property type="term" value="F:transcription corepressor activity"/>
    <property type="evidence" value="ECO:0007669"/>
    <property type="project" value="TreeGrafter"/>
</dbReference>
<organism evidence="11 12">
    <name type="scientific">Circinella minor</name>
    <dbReference type="NCBI Taxonomy" id="1195481"/>
    <lineage>
        <taxon>Eukaryota</taxon>
        <taxon>Fungi</taxon>
        <taxon>Fungi incertae sedis</taxon>
        <taxon>Mucoromycota</taxon>
        <taxon>Mucoromycotina</taxon>
        <taxon>Mucoromycetes</taxon>
        <taxon>Mucorales</taxon>
        <taxon>Lichtheimiaceae</taxon>
        <taxon>Circinella</taxon>
    </lineage>
</organism>
<dbReference type="InterPro" id="IPR001005">
    <property type="entry name" value="SANT/Myb"/>
</dbReference>
<dbReference type="Proteomes" id="UP000646827">
    <property type="component" value="Unassembled WGS sequence"/>
</dbReference>
<feature type="region of interest" description="Disordered" evidence="9">
    <location>
        <begin position="426"/>
        <end position="457"/>
    </location>
</feature>
<evidence type="ECO:0000259" key="10">
    <source>
        <dbReference type="SMART" id="SM00717"/>
    </source>
</evidence>
<dbReference type="GO" id="GO:0006281">
    <property type="term" value="P:DNA repair"/>
    <property type="evidence" value="ECO:0007669"/>
    <property type="project" value="InterPro"/>
</dbReference>
<sequence>MNPRENTEQSLSVQKQSDSISRDIYALAGGAPPIAFVKPTFKAKYNTKQKAKSWIQQSFTNPARPDDLVLQHWIPEHKNNEEYTFAKFNRVIDVPEYTNEDYDKHLIDSDWSKKETDYLFQLCRRFDLRFPVIEDRYSFEDKYRTMEELKDRYYTVQRKLIKARPHIPGEYQQERQALIQQYAFDKRKETERKEALIGLFNRTKEQVEQEEALFVEARRIELNEPRLSREREALLNALQLEQAQQAPPAPLTPTTASSSNTTTTNAIGVVNGNATNASAGGSLSTPGGIGIAGGTASTGGLDNKKKKRMEESGTGPAAVAAAGSGSSINNSGANKKNRRISNASSGILEDVVPERKEKMIQGVYVRSQKLPVVTKQALQQKLLKSMADLDIPVRPMMPTNQIVQKYDILHHSLLHMLELKKNVDKLEAEHRTKKGQTARKQPPTAGAGPRDKRRKQG</sequence>
<comment type="function">
    <text evidence="8">Component of the SWR1 complex which mediates the ATP-dependent exchange of histone H2A for the H2A variant HZT1 leading to transcriptional regulation of selected genes by chromatin remodeling. Component of the NuA4 histone acetyltransferase complex which is involved in transcriptional activation of selected genes principally by acetylation of nucleosomal histone H4 and H2A. The NuA4 complex is also involved in DNA repair.</text>
</comment>
<dbReference type="PANTHER" id="PTHR12855:SF10">
    <property type="entry name" value="DNA METHYLTRANSFERASE 1-ASSOCIATED PROTEIN 1"/>
    <property type="match status" value="1"/>
</dbReference>
<feature type="compositionally biased region" description="Low complexity" evidence="9">
    <location>
        <begin position="312"/>
        <end position="334"/>
    </location>
</feature>
<feature type="region of interest" description="Disordered" evidence="9">
    <location>
        <begin position="293"/>
        <end position="339"/>
    </location>
</feature>
<dbReference type="GO" id="GO:0000812">
    <property type="term" value="C:Swr1 complex"/>
    <property type="evidence" value="ECO:0007669"/>
    <property type="project" value="TreeGrafter"/>
</dbReference>
<feature type="region of interest" description="Disordered" evidence="9">
    <location>
        <begin position="242"/>
        <end position="264"/>
    </location>
</feature>
<evidence type="ECO:0000256" key="9">
    <source>
        <dbReference type="SAM" id="MobiDB-lite"/>
    </source>
</evidence>
<dbReference type="InterPro" id="IPR032563">
    <property type="entry name" value="DAMP1_SANT-like"/>
</dbReference>
<dbReference type="Gene3D" id="1.10.10.60">
    <property type="entry name" value="Homeodomain-like"/>
    <property type="match status" value="1"/>
</dbReference>
<evidence type="ECO:0000256" key="3">
    <source>
        <dbReference type="ARBA" id="ARBA00019132"/>
    </source>
</evidence>